<dbReference type="AlphaFoldDB" id="A0AAD9VNW0"/>
<name>A0AAD9VNW0_9HYME</name>
<dbReference type="Gene3D" id="3.90.226.10">
    <property type="entry name" value="2-enoyl-CoA Hydratase, Chain A, domain 1"/>
    <property type="match status" value="1"/>
</dbReference>
<sequence length="280" mass="30566">MYSLRRISLSLSRSLKNRVKKYVTSESPIEITPENVTKEKSITISRIGQVMLIGINRPEKKNALDAVTAQLLCDALDEFEKDEQAVTGVLHGIGGNFCAGFDLHEIANCDEGKEEILPHFGALANRSELAKKPLIAALTGYAVGAGLELALMCDVRVIEENAVIGFFNRRFGIPLLCGGRPISGQLAFEMGLASKCTTCGTALGQAVNYAQSLVKFPQKALLADRASLHFATFTAKQMDEALQFEKDNASHLLLEEGIDGAKKFVEKGDYEISDVWLKEI</sequence>
<dbReference type="Proteomes" id="UP001258017">
    <property type="component" value="Unassembled WGS sequence"/>
</dbReference>
<reference evidence="3" key="1">
    <citation type="submission" date="2021-08" db="EMBL/GenBank/DDBJ databases">
        <authorList>
            <person name="Misof B."/>
            <person name="Oliver O."/>
            <person name="Podsiadlowski L."/>
            <person name="Donath A."/>
            <person name="Peters R."/>
            <person name="Mayer C."/>
            <person name="Rust J."/>
            <person name="Gunkel S."/>
            <person name="Lesny P."/>
            <person name="Martin S."/>
            <person name="Oeyen J.P."/>
            <person name="Petersen M."/>
            <person name="Panagiotis P."/>
            <person name="Wilbrandt J."/>
            <person name="Tanja T."/>
        </authorList>
    </citation>
    <scope>NUCLEOTIDE SEQUENCE</scope>
    <source>
        <strain evidence="3">GBR_01_08_01A</strain>
        <tissue evidence="3">Thorax + abdomen</tissue>
    </source>
</reference>
<evidence type="ECO:0000256" key="1">
    <source>
        <dbReference type="ARBA" id="ARBA00005254"/>
    </source>
</evidence>
<keyword evidence="4" id="KW-1185">Reference proteome</keyword>
<comment type="similarity">
    <text evidence="1 2">Belongs to the enoyl-CoA hydratase/isomerase family.</text>
</comment>
<dbReference type="Gene3D" id="1.10.287.2460">
    <property type="match status" value="1"/>
</dbReference>
<dbReference type="Pfam" id="PF00378">
    <property type="entry name" value="ECH_1"/>
    <property type="match status" value="1"/>
</dbReference>
<evidence type="ECO:0008006" key="5">
    <source>
        <dbReference type="Google" id="ProtNLM"/>
    </source>
</evidence>
<evidence type="ECO:0000313" key="3">
    <source>
        <dbReference type="EMBL" id="KAK2580637.1"/>
    </source>
</evidence>
<dbReference type="CDD" id="cd06558">
    <property type="entry name" value="crotonase-like"/>
    <property type="match status" value="1"/>
</dbReference>
<dbReference type="InterPro" id="IPR018376">
    <property type="entry name" value="Enoyl-CoA_hyd/isom_CS"/>
</dbReference>
<comment type="caution">
    <text evidence="3">The sequence shown here is derived from an EMBL/GenBank/DDBJ whole genome shotgun (WGS) entry which is preliminary data.</text>
</comment>
<evidence type="ECO:0000313" key="4">
    <source>
        <dbReference type="Proteomes" id="UP001258017"/>
    </source>
</evidence>
<dbReference type="InterPro" id="IPR029045">
    <property type="entry name" value="ClpP/crotonase-like_dom_sf"/>
</dbReference>
<proteinExistence type="inferred from homology"/>
<dbReference type="GO" id="GO:0003824">
    <property type="term" value="F:catalytic activity"/>
    <property type="evidence" value="ECO:0007669"/>
    <property type="project" value="InterPro"/>
</dbReference>
<dbReference type="InterPro" id="IPR001753">
    <property type="entry name" value="Enoyl-CoA_hydra/iso"/>
</dbReference>
<reference evidence="3" key="2">
    <citation type="journal article" date="2023" name="Commun. Biol.">
        <title>Intrasexual cuticular hydrocarbon dimorphism in a wasp sheds light on hydrocarbon biosynthesis genes in Hymenoptera.</title>
        <authorList>
            <person name="Moris V.C."/>
            <person name="Podsiadlowski L."/>
            <person name="Martin S."/>
            <person name="Oeyen J.P."/>
            <person name="Donath A."/>
            <person name="Petersen M."/>
            <person name="Wilbrandt J."/>
            <person name="Misof B."/>
            <person name="Liedtke D."/>
            <person name="Thamm M."/>
            <person name="Scheiner R."/>
            <person name="Schmitt T."/>
            <person name="Niehuis O."/>
        </authorList>
    </citation>
    <scope>NUCLEOTIDE SEQUENCE</scope>
    <source>
        <strain evidence="3">GBR_01_08_01A</strain>
    </source>
</reference>
<organism evidence="3 4">
    <name type="scientific">Odynerus spinipes</name>
    <dbReference type="NCBI Taxonomy" id="1348599"/>
    <lineage>
        <taxon>Eukaryota</taxon>
        <taxon>Metazoa</taxon>
        <taxon>Ecdysozoa</taxon>
        <taxon>Arthropoda</taxon>
        <taxon>Hexapoda</taxon>
        <taxon>Insecta</taxon>
        <taxon>Pterygota</taxon>
        <taxon>Neoptera</taxon>
        <taxon>Endopterygota</taxon>
        <taxon>Hymenoptera</taxon>
        <taxon>Apocrita</taxon>
        <taxon>Aculeata</taxon>
        <taxon>Vespoidea</taxon>
        <taxon>Vespidae</taxon>
        <taxon>Eumeninae</taxon>
        <taxon>Odynerus</taxon>
    </lineage>
</organism>
<evidence type="ECO:0000256" key="2">
    <source>
        <dbReference type="RuleBase" id="RU003707"/>
    </source>
</evidence>
<dbReference type="EMBL" id="JAIFRP010000050">
    <property type="protein sequence ID" value="KAK2580637.1"/>
    <property type="molecule type" value="Genomic_DNA"/>
</dbReference>
<gene>
    <name evidence="3" type="ORF">KPH14_007745</name>
</gene>
<protein>
    <recommendedName>
        <fullName evidence="5">Enoyl-CoA hydratase</fullName>
    </recommendedName>
</protein>
<dbReference type="PROSITE" id="PS00166">
    <property type="entry name" value="ENOYL_COA_HYDRATASE"/>
    <property type="match status" value="1"/>
</dbReference>
<dbReference type="SUPFAM" id="SSF52096">
    <property type="entry name" value="ClpP/crotonase"/>
    <property type="match status" value="1"/>
</dbReference>
<dbReference type="PANTHER" id="PTHR43802">
    <property type="entry name" value="ENOYL-COA HYDRATASE"/>
    <property type="match status" value="1"/>
</dbReference>
<dbReference type="PANTHER" id="PTHR43802:SF1">
    <property type="entry name" value="IP11341P-RELATED"/>
    <property type="match status" value="1"/>
</dbReference>
<accession>A0AAD9VNW0</accession>